<dbReference type="EMBL" id="WIWT01000003">
    <property type="protein sequence ID" value="KAF3222324.1"/>
    <property type="molecule type" value="Genomic_DNA"/>
</dbReference>
<organism evidence="3 8">
    <name type="scientific">Orbilia oligospora</name>
    <name type="common">Nematode-trapping fungus</name>
    <name type="synonym">Arthrobotrys oligospora</name>
    <dbReference type="NCBI Taxonomy" id="2813651"/>
    <lineage>
        <taxon>Eukaryota</taxon>
        <taxon>Fungi</taxon>
        <taxon>Dikarya</taxon>
        <taxon>Ascomycota</taxon>
        <taxon>Pezizomycotina</taxon>
        <taxon>Orbiliomycetes</taxon>
        <taxon>Orbiliales</taxon>
        <taxon>Orbiliaceae</taxon>
        <taxon>Orbilia</taxon>
    </lineage>
</organism>
<gene>
    <name evidence="4" type="ORF">TWF106_009013</name>
    <name evidence="3" type="ORF">TWF191_002231</name>
    <name evidence="5" type="ORF">TWF679_005806</name>
    <name evidence="2" type="ORF">TWF788_003203</name>
</gene>
<evidence type="ECO:0000313" key="6">
    <source>
        <dbReference type="Proteomes" id="UP000472727"/>
    </source>
</evidence>
<proteinExistence type="predicted"/>
<dbReference type="Proteomes" id="UP000483672">
    <property type="component" value="Unassembled WGS sequence"/>
</dbReference>
<reference evidence="6 7" key="1">
    <citation type="submission" date="2019-06" db="EMBL/GenBank/DDBJ databases">
        <authorList>
            <person name="Palmer J.M."/>
        </authorList>
    </citation>
    <scope>NUCLEOTIDE SEQUENCE [LARGE SCALE GENOMIC DNA]</scope>
    <source>
        <strain evidence="4 6">TWF106</strain>
        <strain evidence="3 8">TWF191</strain>
        <strain evidence="5">TWF679</strain>
        <strain evidence="2 7">TWF788</strain>
    </source>
</reference>
<dbReference type="AlphaFoldDB" id="A0A6G1MBX9"/>
<dbReference type="Proteomes" id="UP000614610">
    <property type="component" value="Unassembled WGS sequence"/>
</dbReference>
<dbReference type="Proteomes" id="UP000479691">
    <property type="component" value="Unassembled WGS sequence"/>
</dbReference>
<evidence type="ECO:0000313" key="7">
    <source>
        <dbReference type="Proteomes" id="UP000479691"/>
    </source>
</evidence>
<keyword evidence="1" id="KW-0732">Signal</keyword>
<comment type="caution">
    <text evidence="3">The sequence shown here is derived from an EMBL/GenBank/DDBJ whole genome shotgun (WGS) entry which is preliminary data.</text>
</comment>
<feature type="chain" id="PRO_5041132321" evidence="1">
    <location>
        <begin position="18"/>
        <end position="383"/>
    </location>
</feature>
<dbReference type="EMBL" id="WIPF01000143">
    <property type="protein sequence ID" value="KAF3204536.1"/>
    <property type="molecule type" value="Genomic_DNA"/>
</dbReference>
<dbReference type="EMBL" id="WIWS01000058">
    <property type="protein sequence ID" value="KAF3214656.1"/>
    <property type="molecule type" value="Genomic_DNA"/>
</dbReference>
<sequence>MLLSLVSLLALGASSLAHPLLEERTGSSGCNADNVLRLLRATQRVDDSIAFCSQFLDLPASTHTVTPAPTATAYVTVTTEVQTSTVTETFVWTETDVEFEKLRKRCTSTTTTTKSISTPGYILSTSIDPSRLSSACQCLTIPLATITVTALPGTLTNSVSATETETETKYTVKTETTTITAPSLALASPTAVCCGGNVNAPAHADIDDAYYRIEVPDFEVEVYGLKSNHIFASVNGLIWLDEFSQGNYWYYFTEGDTEGAPLPHGPDHLPDVAILAFWSDLLINGGKVQGIYYQISGDSITLEYVVSAYGNTDNDYHFLVTLSNNNKVTIKYLHVLNSEDGVVAIQKKSDDAVILWSNHGSNVETGLTIEFDTTAGTVNPVVD</sequence>
<dbReference type="Proteomes" id="UP000472727">
    <property type="component" value="Unassembled WGS sequence"/>
</dbReference>
<feature type="signal peptide" evidence="1">
    <location>
        <begin position="1"/>
        <end position="17"/>
    </location>
</feature>
<name>A0A6G1MBX9_ORBOL</name>
<dbReference type="EMBL" id="JAABOE010000168">
    <property type="protein sequence ID" value="KAF3160248.1"/>
    <property type="molecule type" value="Genomic_DNA"/>
</dbReference>
<evidence type="ECO:0000313" key="3">
    <source>
        <dbReference type="EMBL" id="KAF3204536.1"/>
    </source>
</evidence>
<evidence type="ECO:0000313" key="4">
    <source>
        <dbReference type="EMBL" id="KAF3214656.1"/>
    </source>
</evidence>
<protein>
    <submittedName>
        <fullName evidence="3">Uncharacterized protein</fullName>
    </submittedName>
</protein>
<evidence type="ECO:0000256" key="1">
    <source>
        <dbReference type="SAM" id="SignalP"/>
    </source>
</evidence>
<accession>A0A6G1MBX9</accession>
<evidence type="ECO:0000313" key="8">
    <source>
        <dbReference type="Proteomes" id="UP000483672"/>
    </source>
</evidence>
<evidence type="ECO:0000313" key="2">
    <source>
        <dbReference type="EMBL" id="KAF3160248.1"/>
    </source>
</evidence>
<evidence type="ECO:0000313" key="5">
    <source>
        <dbReference type="EMBL" id="KAF3222324.1"/>
    </source>
</evidence>
<dbReference type="OrthoDB" id="10031947at2759"/>